<protein>
    <submittedName>
        <fullName evidence="2">Membrane protein YkoI</fullName>
    </submittedName>
</protein>
<reference evidence="2" key="1">
    <citation type="submission" date="2022-08" db="EMBL/GenBank/DDBJ databases">
        <title>Genomic Encyclopedia of Type Strains, Phase III (KMG-III): the genomes of soil and plant-associated and newly described type strains.</title>
        <authorList>
            <person name="Whitman W."/>
        </authorList>
    </citation>
    <scope>NUCLEOTIDE SEQUENCE</scope>
    <source>
        <strain evidence="2">HMT 1</strain>
    </source>
</reference>
<comment type="caution">
    <text evidence="2">The sequence shown here is derived from an EMBL/GenBank/DDBJ whole genome shotgun (WGS) entry which is preliminary data.</text>
</comment>
<sequence>MYRASLAGLILGSAVALPPVATQAIGFDDEQALLLAELDINNVMELKQSGEILPLESILGRVRELQPGRVIEIELEDDDGRYIYEMEVVDDSGVVWDIDVDARTGELLERERDD</sequence>
<evidence type="ECO:0000313" key="2">
    <source>
        <dbReference type="EMBL" id="MCS3904578.1"/>
    </source>
</evidence>
<dbReference type="Pfam" id="PF03413">
    <property type="entry name" value="PepSY"/>
    <property type="match status" value="1"/>
</dbReference>
<accession>A0AAE3HN99</accession>
<evidence type="ECO:0000313" key="3">
    <source>
        <dbReference type="Proteomes" id="UP001204445"/>
    </source>
</evidence>
<feature type="domain" description="PepSY" evidence="1">
    <location>
        <begin position="53"/>
        <end position="111"/>
    </location>
</feature>
<dbReference type="RefSeq" id="WP_259057755.1">
    <property type="nucleotide sequence ID" value="NZ_JANUCT010000027.1"/>
</dbReference>
<dbReference type="AlphaFoldDB" id="A0AAE3HN99"/>
<name>A0AAE3HN99_9GAMM</name>
<dbReference type="Gene3D" id="3.10.450.40">
    <property type="match status" value="1"/>
</dbReference>
<dbReference type="InterPro" id="IPR025711">
    <property type="entry name" value="PepSY"/>
</dbReference>
<dbReference type="Proteomes" id="UP001204445">
    <property type="component" value="Unassembled WGS sequence"/>
</dbReference>
<proteinExistence type="predicted"/>
<keyword evidence="3" id="KW-1185">Reference proteome</keyword>
<evidence type="ECO:0000259" key="1">
    <source>
        <dbReference type="Pfam" id="PF03413"/>
    </source>
</evidence>
<gene>
    <name evidence="2" type="ORF">J2T55_002617</name>
</gene>
<dbReference type="EMBL" id="JANUCT010000027">
    <property type="protein sequence ID" value="MCS3904578.1"/>
    <property type="molecule type" value="Genomic_DNA"/>
</dbReference>
<organism evidence="2 3">
    <name type="scientific">Methylohalomonas lacus</name>
    <dbReference type="NCBI Taxonomy" id="398773"/>
    <lineage>
        <taxon>Bacteria</taxon>
        <taxon>Pseudomonadati</taxon>
        <taxon>Pseudomonadota</taxon>
        <taxon>Gammaproteobacteria</taxon>
        <taxon>Methylohalomonadales</taxon>
        <taxon>Methylohalomonadaceae</taxon>
        <taxon>Methylohalomonas</taxon>
    </lineage>
</organism>